<dbReference type="GO" id="GO:0016020">
    <property type="term" value="C:membrane"/>
    <property type="evidence" value="ECO:0007669"/>
    <property type="project" value="UniProtKB-SubCell"/>
</dbReference>
<dbReference type="OrthoDB" id="25503at2759"/>
<evidence type="ECO:0008006" key="8">
    <source>
        <dbReference type="Google" id="ProtNLM"/>
    </source>
</evidence>
<dbReference type="PANTHER" id="PTHR12864">
    <property type="entry name" value="RAN BINDING PROTEIN 9-RELATED"/>
    <property type="match status" value="1"/>
</dbReference>
<dbReference type="InterPro" id="IPR050618">
    <property type="entry name" value="Ubq-SigPath_Reg"/>
</dbReference>
<comment type="subcellular location">
    <subcellularLocation>
        <location evidence="1">Membrane</location>
    </subcellularLocation>
</comment>
<dbReference type="AlphaFoldDB" id="A0A9P4SCR1"/>
<evidence type="ECO:0000256" key="4">
    <source>
        <dbReference type="ARBA" id="ARBA00023136"/>
    </source>
</evidence>
<keyword evidence="3" id="KW-1133">Transmembrane helix</keyword>
<feature type="region of interest" description="Disordered" evidence="5">
    <location>
        <begin position="1"/>
        <end position="125"/>
    </location>
</feature>
<proteinExistence type="predicted"/>
<sequence length="383" mass="41745">MTGETFQPPSGPPPSWRARAQEEYPPPAGPPPGYGPHISFAPRPGRNSSSYDPLPGPPPSFNPQRGNNDETYAPPQGPPPSKKQSSSDAEPPPYHDWTVIPDTALLPPPPSMSYDESFAGNANRSDSDKADIWCERFPMYPPFNFSPAQLDAIRSGQIILVKPPEYTGDLLPTKIAGVWKCRTWAKCKDACLLTALPLYSALAQSPLRTGRPKTIYYELKIIGVGRQGGHTTFEEADASISIGFAAPPYPSWRAPGWQRASLGVHGDDGRRFVNDPWGGLDFTDAFNSGDTVGLGITYSLPKNPPAYGNQAPPRLLDAEVFFTRNGKKNGGWDLHEQLDEKIIGGVRGLEGDYDIVGAVGVFGGVDFEVIFQPGQWMYQPEHI</sequence>
<keyword evidence="2" id="KW-0812">Transmembrane</keyword>
<accession>A0A9P4SCR1</accession>
<keyword evidence="4" id="KW-0472">Membrane</keyword>
<feature type="compositionally biased region" description="Pro residues" evidence="5">
    <location>
        <begin position="24"/>
        <end position="34"/>
    </location>
</feature>
<evidence type="ECO:0000256" key="1">
    <source>
        <dbReference type="ARBA" id="ARBA00004370"/>
    </source>
</evidence>
<evidence type="ECO:0000256" key="5">
    <source>
        <dbReference type="SAM" id="MobiDB-lite"/>
    </source>
</evidence>
<evidence type="ECO:0000313" key="7">
    <source>
        <dbReference type="Proteomes" id="UP000799429"/>
    </source>
</evidence>
<dbReference type="EMBL" id="MU006095">
    <property type="protein sequence ID" value="KAF2839437.1"/>
    <property type="molecule type" value="Genomic_DNA"/>
</dbReference>
<name>A0A9P4SCR1_9PEZI</name>
<dbReference type="CDD" id="cd12910">
    <property type="entry name" value="SPRY_SSH4_like"/>
    <property type="match status" value="1"/>
</dbReference>
<evidence type="ECO:0000256" key="3">
    <source>
        <dbReference type="ARBA" id="ARBA00022989"/>
    </source>
</evidence>
<comment type="caution">
    <text evidence="6">The sequence shown here is derived from an EMBL/GenBank/DDBJ whole genome shotgun (WGS) entry which is preliminary data.</text>
</comment>
<dbReference type="InterPro" id="IPR035780">
    <property type="entry name" value="SPRY_Ssh4-like"/>
</dbReference>
<reference evidence="6" key="1">
    <citation type="journal article" date="2020" name="Stud. Mycol.">
        <title>101 Dothideomycetes genomes: a test case for predicting lifestyles and emergence of pathogens.</title>
        <authorList>
            <person name="Haridas S."/>
            <person name="Albert R."/>
            <person name="Binder M."/>
            <person name="Bloem J."/>
            <person name="Labutti K."/>
            <person name="Salamov A."/>
            <person name="Andreopoulos B."/>
            <person name="Baker S."/>
            <person name="Barry K."/>
            <person name="Bills G."/>
            <person name="Bluhm B."/>
            <person name="Cannon C."/>
            <person name="Castanera R."/>
            <person name="Culley D."/>
            <person name="Daum C."/>
            <person name="Ezra D."/>
            <person name="Gonzalez J."/>
            <person name="Henrissat B."/>
            <person name="Kuo A."/>
            <person name="Liang C."/>
            <person name="Lipzen A."/>
            <person name="Lutzoni F."/>
            <person name="Magnuson J."/>
            <person name="Mondo S."/>
            <person name="Nolan M."/>
            <person name="Ohm R."/>
            <person name="Pangilinan J."/>
            <person name="Park H.-J."/>
            <person name="Ramirez L."/>
            <person name="Alfaro M."/>
            <person name="Sun H."/>
            <person name="Tritt A."/>
            <person name="Yoshinaga Y."/>
            <person name="Zwiers L.-H."/>
            <person name="Turgeon B."/>
            <person name="Goodwin S."/>
            <person name="Spatafora J."/>
            <person name="Crous P."/>
            <person name="Grigoriev I."/>
        </authorList>
    </citation>
    <scope>NUCLEOTIDE SEQUENCE</scope>
    <source>
        <strain evidence="6">CBS 101060</strain>
    </source>
</reference>
<gene>
    <name evidence="6" type="ORF">M501DRAFT_1011269</name>
</gene>
<keyword evidence="7" id="KW-1185">Reference proteome</keyword>
<dbReference type="InterPro" id="IPR043136">
    <property type="entry name" value="B30.2/SPRY_sf"/>
</dbReference>
<organism evidence="6 7">
    <name type="scientific">Patellaria atrata CBS 101060</name>
    <dbReference type="NCBI Taxonomy" id="1346257"/>
    <lineage>
        <taxon>Eukaryota</taxon>
        <taxon>Fungi</taxon>
        <taxon>Dikarya</taxon>
        <taxon>Ascomycota</taxon>
        <taxon>Pezizomycotina</taxon>
        <taxon>Dothideomycetes</taxon>
        <taxon>Dothideomycetes incertae sedis</taxon>
        <taxon>Patellariales</taxon>
        <taxon>Patellariaceae</taxon>
        <taxon>Patellaria</taxon>
    </lineage>
</organism>
<dbReference type="Proteomes" id="UP000799429">
    <property type="component" value="Unassembled WGS sequence"/>
</dbReference>
<evidence type="ECO:0000313" key="6">
    <source>
        <dbReference type="EMBL" id="KAF2839437.1"/>
    </source>
</evidence>
<evidence type="ECO:0000256" key="2">
    <source>
        <dbReference type="ARBA" id="ARBA00022692"/>
    </source>
</evidence>
<protein>
    <recommendedName>
        <fullName evidence="8">SPRY domain-containing protein</fullName>
    </recommendedName>
</protein>
<dbReference type="Gene3D" id="2.60.120.920">
    <property type="match status" value="1"/>
</dbReference>